<reference evidence="2 3" key="1">
    <citation type="submission" date="2019-06" db="EMBL/GenBank/DDBJ databases">
        <title>Genome of new Rhodobacteraceae sp. SM1903.</title>
        <authorList>
            <person name="Ren X."/>
        </authorList>
    </citation>
    <scope>NUCLEOTIDE SEQUENCE [LARGE SCALE GENOMIC DNA]</scope>
    <source>
        <strain evidence="2 3">SM1903</strain>
    </source>
</reference>
<dbReference type="InterPro" id="IPR000387">
    <property type="entry name" value="Tyr_Pase_dom"/>
</dbReference>
<protein>
    <submittedName>
        <fullName evidence="2">Protein tyrosine phosphatase</fullName>
    </submittedName>
</protein>
<evidence type="ECO:0000259" key="1">
    <source>
        <dbReference type="PROSITE" id="PS50056"/>
    </source>
</evidence>
<dbReference type="Proteomes" id="UP000314011">
    <property type="component" value="Unassembled WGS sequence"/>
</dbReference>
<keyword evidence="3" id="KW-1185">Reference proteome</keyword>
<dbReference type="OrthoDB" id="9814896at2"/>
<dbReference type="PROSITE" id="PS50056">
    <property type="entry name" value="TYR_PHOSPHATASE_2"/>
    <property type="match status" value="1"/>
</dbReference>
<proteinExistence type="predicted"/>
<dbReference type="InterPro" id="IPR016130">
    <property type="entry name" value="Tyr_Pase_AS"/>
</dbReference>
<dbReference type="PROSITE" id="PS00383">
    <property type="entry name" value="TYR_PHOSPHATASE_1"/>
    <property type="match status" value="1"/>
</dbReference>
<dbReference type="AlphaFoldDB" id="A0A5C5GEL5"/>
<name>A0A5C5GEL5_9RHOB</name>
<dbReference type="Pfam" id="PF22741">
    <property type="entry name" value="PTP-NADK"/>
    <property type="match status" value="1"/>
</dbReference>
<dbReference type="EMBL" id="VFFF01000001">
    <property type="protein sequence ID" value="TNY32497.1"/>
    <property type="molecule type" value="Genomic_DNA"/>
</dbReference>
<sequence>MAKGLRKYLEKAERDWRRGFGQDITGDLERRQSFWHYNWLDHAHWRRFLHNQAEIAPGIFRSNQPTLRRLRNLQRRHGLKTVVNLRGKDVFAHYLFLKENCERLGLDLIDVKMRATRAPLVSQIEELIAALEVAERPLLLHCKSGADRTGMASVIYMHLHEGVPISEAKRHLSFRHLHIRRSSAGILDYFLDLYEYHHLQTGIGLLEWVRTGYDPEALTAGFRNGCPIPCPPVPKG</sequence>
<organism evidence="2 3">
    <name type="scientific">Pelagovum pacificum</name>
    <dbReference type="NCBI Taxonomy" id="2588711"/>
    <lineage>
        <taxon>Bacteria</taxon>
        <taxon>Pseudomonadati</taxon>
        <taxon>Pseudomonadota</taxon>
        <taxon>Alphaproteobacteria</taxon>
        <taxon>Rhodobacterales</taxon>
        <taxon>Paracoccaceae</taxon>
        <taxon>Pelagovum</taxon>
    </lineage>
</organism>
<dbReference type="InterPro" id="IPR029021">
    <property type="entry name" value="Prot-tyrosine_phosphatase-like"/>
</dbReference>
<dbReference type="InterPro" id="IPR055214">
    <property type="entry name" value="PTP-NADK"/>
</dbReference>
<dbReference type="Gene3D" id="3.90.190.10">
    <property type="entry name" value="Protein tyrosine phosphatase superfamily"/>
    <property type="match status" value="1"/>
</dbReference>
<evidence type="ECO:0000313" key="3">
    <source>
        <dbReference type="Proteomes" id="UP000314011"/>
    </source>
</evidence>
<accession>A0A5C5GEL5</accession>
<evidence type="ECO:0000313" key="2">
    <source>
        <dbReference type="EMBL" id="TNY32497.1"/>
    </source>
</evidence>
<gene>
    <name evidence="2" type="ORF">FHY64_04185</name>
</gene>
<comment type="caution">
    <text evidence="2">The sequence shown here is derived from an EMBL/GenBank/DDBJ whole genome shotgun (WGS) entry which is preliminary data.</text>
</comment>
<feature type="domain" description="Tyrosine specific protein phosphatases" evidence="1">
    <location>
        <begin position="118"/>
        <end position="172"/>
    </location>
</feature>
<dbReference type="SUPFAM" id="SSF52799">
    <property type="entry name" value="(Phosphotyrosine protein) phosphatases II"/>
    <property type="match status" value="1"/>
</dbReference>